<dbReference type="EMBL" id="JASPKY010000236">
    <property type="protein sequence ID" value="KAK9717792.1"/>
    <property type="molecule type" value="Genomic_DNA"/>
</dbReference>
<dbReference type="AlphaFoldDB" id="A0AAW1KI30"/>
<evidence type="ECO:0000313" key="1">
    <source>
        <dbReference type="EMBL" id="KAK9717792.1"/>
    </source>
</evidence>
<dbReference type="Pfam" id="PF11901">
    <property type="entry name" value="DM9"/>
    <property type="match status" value="1"/>
</dbReference>
<dbReference type="PANTHER" id="PTHR31649:SF10">
    <property type="entry name" value="IP19903P-RELATED"/>
    <property type="match status" value="1"/>
</dbReference>
<name>A0AAW1KI30_POPJA</name>
<organism evidence="1 2">
    <name type="scientific">Popillia japonica</name>
    <name type="common">Japanese beetle</name>
    <dbReference type="NCBI Taxonomy" id="7064"/>
    <lineage>
        <taxon>Eukaryota</taxon>
        <taxon>Metazoa</taxon>
        <taxon>Ecdysozoa</taxon>
        <taxon>Arthropoda</taxon>
        <taxon>Hexapoda</taxon>
        <taxon>Insecta</taxon>
        <taxon>Pterygota</taxon>
        <taxon>Neoptera</taxon>
        <taxon>Endopterygota</taxon>
        <taxon>Coleoptera</taxon>
        <taxon>Polyphaga</taxon>
        <taxon>Scarabaeiformia</taxon>
        <taxon>Scarabaeidae</taxon>
        <taxon>Rutelinae</taxon>
        <taxon>Popillia</taxon>
    </lineage>
</organism>
<keyword evidence="2" id="KW-1185">Reference proteome</keyword>
<evidence type="ECO:0000313" key="2">
    <source>
        <dbReference type="Proteomes" id="UP001458880"/>
    </source>
</evidence>
<gene>
    <name evidence="1" type="ORF">QE152_g23525</name>
</gene>
<comment type="caution">
    <text evidence="1">The sequence shown here is derived from an EMBL/GenBank/DDBJ whole genome shotgun (WGS) entry which is preliminary data.</text>
</comment>
<dbReference type="InterPro" id="IPR006616">
    <property type="entry name" value="DM9_repeat"/>
</dbReference>
<sequence length="137" mass="15760">MIVLIVLGSDLQVDCYIQDAYWREYIPNQIPYDAFEALPGRYIGQFLHQDNLLVGTIYPHSNTVVGEHYGQKNAKNNIKILCSLYTEKLYWEEVDFSKPQDTYMKDAVKGGYAQDVESDLFIGKGLDLSEWKISKVI</sequence>
<proteinExistence type="predicted"/>
<dbReference type="Proteomes" id="UP001458880">
    <property type="component" value="Unassembled WGS sequence"/>
</dbReference>
<protein>
    <submittedName>
        <fullName evidence="1">Uncharacterized protein</fullName>
    </submittedName>
</protein>
<dbReference type="PANTHER" id="PTHR31649">
    <property type="entry name" value="AGAP009604-PA"/>
    <property type="match status" value="1"/>
</dbReference>
<reference evidence="1 2" key="1">
    <citation type="journal article" date="2024" name="BMC Genomics">
        <title>De novo assembly and annotation of Popillia japonica's genome with initial clues to its potential as an invasive pest.</title>
        <authorList>
            <person name="Cucini C."/>
            <person name="Boschi S."/>
            <person name="Funari R."/>
            <person name="Cardaioli E."/>
            <person name="Iannotti N."/>
            <person name="Marturano G."/>
            <person name="Paoli F."/>
            <person name="Bruttini M."/>
            <person name="Carapelli A."/>
            <person name="Frati F."/>
            <person name="Nardi F."/>
        </authorList>
    </citation>
    <scope>NUCLEOTIDE SEQUENCE [LARGE SCALE GENOMIC DNA]</scope>
    <source>
        <strain evidence="1">DMR45628</strain>
    </source>
</reference>
<accession>A0AAW1KI30</accession>